<dbReference type="InterPro" id="IPR012945">
    <property type="entry name" value="Tubulin-bd_cofactor_C_dom"/>
</dbReference>
<feature type="domain" description="C-CAP/cofactor C-like" evidence="8">
    <location>
        <begin position="182"/>
        <end position="337"/>
    </location>
</feature>
<evidence type="ECO:0000259" key="8">
    <source>
        <dbReference type="PROSITE" id="PS51329"/>
    </source>
</evidence>
<dbReference type="InterPro" id="IPR038397">
    <property type="entry name" value="TBCC_N_sf"/>
</dbReference>
<dbReference type="GO" id="GO:0005737">
    <property type="term" value="C:cytoplasm"/>
    <property type="evidence" value="ECO:0007669"/>
    <property type="project" value="UniProtKB-SubCell"/>
</dbReference>
<dbReference type="PROSITE" id="PS51329">
    <property type="entry name" value="C_CAP_COFACTOR_C"/>
    <property type="match status" value="1"/>
</dbReference>
<keyword evidence="4" id="KW-0007">Acetylation</keyword>
<evidence type="ECO:0000256" key="7">
    <source>
        <dbReference type="SAM" id="MobiDB-lite"/>
    </source>
</evidence>
<feature type="region of interest" description="Disordered" evidence="7">
    <location>
        <begin position="148"/>
        <end position="177"/>
    </location>
</feature>
<dbReference type="SMART" id="SM00673">
    <property type="entry name" value="CARP"/>
    <property type="match status" value="2"/>
</dbReference>
<dbReference type="EMBL" id="CAXLJL010000312">
    <property type="protein sequence ID" value="CAL5136413.1"/>
    <property type="molecule type" value="Genomic_DNA"/>
</dbReference>
<evidence type="ECO:0000256" key="1">
    <source>
        <dbReference type="ARBA" id="ARBA00004496"/>
    </source>
</evidence>
<dbReference type="InterPro" id="IPR027684">
    <property type="entry name" value="TBCC"/>
</dbReference>
<accession>A0AAV2TIW1</accession>
<comment type="subunit">
    <text evidence="6">Supercomplex made of cofactors A to E. Cofactors A and D function by capturing and stabilizing tubulin in a quasi-native conformation. Cofactor E binds to the cofactor D-tubulin complex; interaction with cofactor C then causes the release of tubulin polypeptides that are committed to the native state.</text>
</comment>
<evidence type="ECO:0000256" key="2">
    <source>
        <dbReference type="ARBA" id="ARBA00008848"/>
    </source>
</evidence>
<comment type="similarity">
    <text evidence="2">Belongs to the TBCC family.</text>
</comment>
<dbReference type="Gene3D" id="2.160.20.70">
    <property type="match status" value="1"/>
</dbReference>
<feature type="region of interest" description="Disordered" evidence="7">
    <location>
        <begin position="1"/>
        <end position="53"/>
    </location>
</feature>
<dbReference type="GO" id="GO:0007023">
    <property type="term" value="P:post-chaperonin tubulin folding pathway"/>
    <property type="evidence" value="ECO:0007669"/>
    <property type="project" value="InterPro"/>
</dbReference>
<reference evidence="9" key="1">
    <citation type="submission" date="2024-06" db="EMBL/GenBank/DDBJ databases">
        <authorList>
            <person name="Liu X."/>
            <person name="Lenzi L."/>
            <person name="Haldenby T S."/>
            <person name="Uol C."/>
        </authorList>
    </citation>
    <scope>NUCLEOTIDE SEQUENCE</scope>
</reference>
<keyword evidence="3" id="KW-0963">Cytoplasm</keyword>
<comment type="subcellular location">
    <subcellularLocation>
        <location evidence="1">Cytoplasm</location>
    </subcellularLocation>
</comment>
<dbReference type="AlphaFoldDB" id="A0AAV2TIW1"/>
<evidence type="ECO:0000256" key="3">
    <source>
        <dbReference type="ARBA" id="ARBA00022490"/>
    </source>
</evidence>
<dbReference type="Gene3D" id="1.20.58.1250">
    <property type="entry name" value="Tubulin Binding Cofactor C, N-terminal domain"/>
    <property type="match status" value="1"/>
</dbReference>
<evidence type="ECO:0000256" key="5">
    <source>
        <dbReference type="ARBA" id="ARBA00023186"/>
    </source>
</evidence>
<dbReference type="PANTHER" id="PTHR15139">
    <property type="entry name" value="TUBULIN FOLDING COFACTOR C"/>
    <property type="match status" value="1"/>
</dbReference>
<keyword evidence="5" id="KW-0143">Chaperone</keyword>
<evidence type="ECO:0000313" key="9">
    <source>
        <dbReference type="EMBL" id="CAL5136413.1"/>
    </source>
</evidence>
<organism evidence="9 10">
    <name type="scientific">Calicophoron daubneyi</name>
    <name type="common">Rumen fluke</name>
    <name type="synonym">Paramphistomum daubneyi</name>
    <dbReference type="NCBI Taxonomy" id="300641"/>
    <lineage>
        <taxon>Eukaryota</taxon>
        <taxon>Metazoa</taxon>
        <taxon>Spiralia</taxon>
        <taxon>Lophotrochozoa</taxon>
        <taxon>Platyhelminthes</taxon>
        <taxon>Trematoda</taxon>
        <taxon>Digenea</taxon>
        <taxon>Plagiorchiida</taxon>
        <taxon>Pronocephalata</taxon>
        <taxon>Paramphistomoidea</taxon>
        <taxon>Paramphistomidae</taxon>
        <taxon>Calicophoron</taxon>
    </lineage>
</organism>
<evidence type="ECO:0000256" key="4">
    <source>
        <dbReference type="ARBA" id="ARBA00022990"/>
    </source>
</evidence>
<feature type="compositionally biased region" description="Polar residues" evidence="7">
    <location>
        <begin position="41"/>
        <end position="53"/>
    </location>
</feature>
<dbReference type="Proteomes" id="UP001497525">
    <property type="component" value="Unassembled WGS sequence"/>
</dbReference>
<protein>
    <recommendedName>
        <fullName evidence="8">C-CAP/cofactor C-like domain-containing protein</fullName>
    </recommendedName>
</protein>
<comment type="caution">
    <text evidence="9">The sequence shown here is derived from an EMBL/GenBank/DDBJ whole genome shotgun (WGS) entry which is preliminary data.</text>
</comment>
<evidence type="ECO:0000256" key="6">
    <source>
        <dbReference type="ARBA" id="ARBA00026055"/>
    </source>
</evidence>
<sequence length="369" mass="41775">MSSLEQGDMKNGQRAGDVKSPESLINRLTERHKQAKAANLRQAQLGRSTGGHTDTTDFLSQFLQTKTSILEDLEETAAQNRQSALPVHELTKILDDALKRVEQMQKWLNDSSLYLTSFDTEQARLELKSLNAQFQKKREELLPPKKFTFSRKRLPSSKDQPTATPGTPDTEESHLRSHCRNPSALSEFDERYSLVNVQGPCRLRLPKSDEDSGELKGQSVFLADLTNCTVEVRGVCGNLIARRLTRCQIYTYPVAGSVWIEDCHNCDLVLACRQLRIHQTDNCRLALHMASRPIIEFSSSLTVAPYLWTYPELDRHLCDAGLTPDINLWREVEDFSHPNKRLTTGSPNWSILPESEWKSLLPISNDGSK</sequence>
<dbReference type="InterPro" id="IPR006599">
    <property type="entry name" value="CARP_motif"/>
</dbReference>
<dbReference type="InterPro" id="IPR016098">
    <property type="entry name" value="CAP/MinC_C"/>
</dbReference>
<dbReference type="InterPro" id="IPR017901">
    <property type="entry name" value="C-CAP_CF_C-like"/>
</dbReference>
<dbReference type="GO" id="GO:0015631">
    <property type="term" value="F:tubulin binding"/>
    <property type="evidence" value="ECO:0007669"/>
    <property type="project" value="InterPro"/>
</dbReference>
<evidence type="ECO:0000313" key="10">
    <source>
        <dbReference type="Proteomes" id="UP001497525"/>
    </source>
</evidence>
<dbReference type="Pfam" id="PF16752">
    <property type="entry name" value="TBCC_N"/>
    <property type="match status" value="1"/>
</dbReference>
<dbReference type="InterPro" id="IPR031925">
    <property type="entry name" value="TBCC_N"/>
</dbReference>
<dbReference type="GO" id="GO:0007021">
    <property type="term" value="P:tubulin complex assembly"/>
    <property type="evidence" value="ECO:0007669"/>
    <property type="project" value="TreeGrafter"/>
</dbReference>
<dbReference type="PANTHER" id="PTHR15139:SF0">
    <property type="entry name" value="TUBULIN-SPECIFIC CHAPERONE C"/>
    <property type="match status" value="1"/>
</dbReference>
<feature type="compositionally biased region" description="Polar residues" evidence="7">
    <location>
        <begin position="157"/>
        <end position="167"/>
    </location>
</feature>
<name>A0AAV2TIW1_CALDB</name>
<proteinExistence type="inferred from homology"/>
<dbReference type="Pfam" id="PF07986">
    <property type="entry name" value="TBCC"/>
    <property type="match status" value="1"/>
</dbReference>
<gene>
    <name evidence="9" type="ORF">CDAUBV1_LOCUS10508</name>
</gene>